<organism evidence="6 7">
    <name type="scientific">Gopherus agassizii</name>
    <name type="common">Agassiz's desert tortoise</name>
    <dbReference type="NCBI Taxonomy" id="38772"/>
    <lineage>
        <taxon>Eukaryota</taxon>
        <taxon>Metazoa</taxon>
        <taxon>Chordata</taxon>
        <taxon>Craniata</taxon>
        <taxon>Vertebrata</taxon>
        <taxon>Euteleostomi</taxon>
        <taxon>Archelosauria</taxon>
        <taxon>Testudinata</taxon>
        <taxon>Testudines</taxon>
        <taxon>Cryptodira</taxon>
        <taxon>Durocryptodira</taxon>
        <taxon>Testudinoidea</taxon>
        <taxon>Testudinidae</taxon>
        <taxon>Gopherus</taxon>
    </lineage>
</organism>
<protein>
    <recommendedName>
        <fullName evidence="5">Immunoglobulin V-set domain-containing protein</fullName>
    </recommendedName>
</protein>
<evidence type="ECO:0000259" key="5">
    <source>
        <dbReference type="Pfam" id="PF07686"/>
    </source>
</evidence>
<evidence type="ECO:0000256" key="1">
    <source>
        <dbReference type="ARBA" id="ARBA00004370"/>
    </source>
</evidence>
<dbReference type="Gene3D" id="2.60.40.10">
    <property type="entry name" value="Immunoglobulins"/>
    <property type="match status" value="1"/>
</dbReference>
<dbReference type="GO" id="GO:0009897">
    <property type="term" value="C:external side of plasma membrane"/>
    <property type="evidence" value="ECO:0007669"/>
    <property type="project" value="TreeGrafter"/>
</dbReference>
<dbReference type="CDD" id="cd05713">
    <property type="entry name" value="IgV_MOG_like"/>
    <property type="match status" value="1"/>
</dbReference>
<reference evidence="6" key="2">
    <citation type="submission" date="2025-08" db="UniProtKB">
        <authorList>
            <consortium name="Ensembl"/>
        </authorList>
    </citation>
    <scope>IDENTIFICATION</scope>
</reference>
<dbReference type="GO" id="GO:0005102">
    <property type="term" value="F:signaling receptor binding"/>
    <property type="evidence" value="ECO:0007669"/>
    <property type="project" value="TreeGrafter"/>
</dbReference>
<dbReference type="SUPFAM" id="SSF48726">
    <property type="entry name" value="Immunoglobulin"/>
    <property type="match status" value="1"/>
</dbReference>
<keyword evidence="3" id="KW-0393">Immunoglobulin domain</keyword>
<dbReference type="PANTHER" id="PTHR24100">
    <property type="entry name" value="BUTYROPHILIN"/>
    <property type="match status" value="1"/>
</dbReference>
<dbReference type="Pfam" id="PF07686">
    <property type="entry name" value="V-set"/>
    <property type="match status" value="1"/>
</dbReference>
<reference evidence="6" key="3">
    <citation type="submission" date="2025-09" db="UniProtKB">
        <authorList>
            <consortium name="Ensembl"/>
        </authorList>
    </citation>
    <scope>IDENTIFICATION</scope>
</reference>
<dbReference type="GO" id="GO:0050852">
    <property type="term" value="P:T cell receptor signaling pathway"/>
    <property type="evidence" value="ECO:0007669"/>
    <property type="project" value="TreeGrafter"/>
</dbReference>
<keyword evidence="2" id="KW-0472">Membrane</keyword>
<feature type="region of interest" description="Disordered" evidence="4">
    <location>
        <begin position="1"/>
        <end position="41"/>
    </location>
</feature>
<sequence>MFLPPRSPLGAGGGTQAHHSCLHSSPQPGSDWGGRVSEPQPSYVKSSQFTVIGPDRPVTASLGGEAILPCHLSPRMSAQKMEVRWFRSQFSAMVHLCHDGQDQYAEQMLEYRGRTELLRDDITNGRVSLRIWATARPCNIFHLKFTTIIFTVFLSFIKSFSCLRT</sequence>
<dbReference type="InterPro" id="IPR013783">
    <property type="entry name" value="Ig-like_fold"/>
</dbReference>
<keyword evidence="7" id="KW-1185">Reference proteome</keyword>
<dbReference type="GO" id="GO:0001817">
    <property type="term" value="P:regulation of cytokine production"/>
    <property type="evidence" value="ECO:0007669"/>
    <property type="project" value="TreeGrafter"/>
</dbReference>
<dbReference type="Ensembl" id="ENSGAGT00000028549.1">
    <property type="protein sequence ID" value="ENSGAGP00000025077.1"/>
    <property type="gene ID" value="ENSGAGG00000018330.1"/>
</dbReference>
<evidence type="ECO:0000313" key="6">
    <source>
        <dbReference type="Ensembl" id="ENSGAGP00000025077.1"/>
    </source>
</evidence>
<evidence type="ECO:0000256" key="4">
    <source>
        <dbReference type="SAM" id="MobiDB-lite"/>
    </source>
</evidence>
<evidence type="ECO:0000313" key="7">
    <source>
        <dbReference type="Proteomes" id="UP000291020"/>
    </source>
</evidence>
<dbReference type="Proteomes" id="UP000291020">
    <property type="component" value="Unassembled WGS sequence"/>
</dbReference>
<evidence type="ECO:0000256" key="3">
    <source>
        <dbReference type="ARBA" id="ARBA00023319"/>
    </source>
</evidence>
<proteinExistence type="predicted"/>
<dbReference type="InterPro" id="IPR013106">
    <property type="entry name" value="Ig_V-set"/>
</dbReference>
<accession>A0A452IBG6</accession>
<comment type="subcellular location">
    <subcellularLocation>
        <location evidence="1">Membrane</location>
    </subcellularLocation>
</comment>
<reference evidence="7" key="1">
    <citation type="journal article" date="2017" name="PLoS ONE">
        <title>The Agassiz's desert tortoise genome provides a resource for the conservation of a threatened species.</title>
        <authorList>
            <person name="Tollis M."/>
            <person name="DeNardo D.F."/>
            <person name="Cornelius J.A."/>
            <person name="Dolby G.A."/>
            <person name="Edwards T."/>
            <person name="Henen B.T."/>
            <person name="Karl A.E."/>
            <person name="Murphy R.W."/>
            <person name="Kusumi K."/>
        </authorList>
    </citation>
    <scope>NUCLEOTIDE SEQUENCE [LARGE SCALE GENOMIC DNA]</scope>
</reference>
<dbReference type="InterPro" id="IPR036179">
    <property type="entry name" value="Ig-like_dom_sf"/>
</dbReference>
<feature type="domain" description="Immunoglobulin V-set" evidence="5">
    <location>
        <begin position="55"/>
        <end position="132"/>
    </location>
</feature>
<dbReference type="InterPro" id="IPR050504">
    <property type="entry name" value="IgSF_BTN/MOG"/>
</dbReference>
<dbReference type="AlphaFoldDB" id="A0A452IBG6"/>
<name>A0A452IBG6_9SAUR</name>
<evidence type="ECO:0000256" key="2">
    <source>
        <dbReference type="ARBA" id="ARBA00023136"/>
    </source>
</evidence>
<dbReference type="PANTHER" id="PTHR24100:SF149">
    <property type="entry name" value="BG-LIKE ANTIGEN 1-RELATED"/>
    <property type="match status" value="1"/>
</dbReference>
<dbReference type="FunFam" id="2.60.40.10:FF:000208">
    <property type="entry name" value="Butyrophilin subfamily 1 member A1"/>
    <property type="match status" value="1"/>
</dbReference>